<evidence type="ECO:0000256" key="3">
    <source>
        <dbReference type="ARBA" id="ARBA00023125"/>
    </source>
</evidence>
<dbReference type="InterPro" id="IPR010998">
    <property type="entry name" value="Integrase_recombinase_N"/>
</dbReference>
<evidence type="ECO:0000256" key="4">
    <source>
        <dbReference type="ARBA" id="ARBA00023172"/>
    </source>
</evidence>
<dbReference type="InterPro" id="IPR011010">
    <property type="entry name" value="DNA_brk_join_enz"/>
</dbReference>
<keyword evidence="2" id="KW-0229">DNA integration</keyword>
<proteinExistence type="inferred from homology"/>
<dbReference type="InterPro" id="IPR028259">
    <property type="entry name" value="AP2-like_int_N"/>
</dbReference>
<gene>
    <name evidence="8" type="ORF">CHCC15381_1881</name>
</gene>
<evidence type="ECO:0000313" key="8">
    <source>
        <dbReference type="EMBL" id="TWL42705.1"/>
    </source>
</evidence>
<dbReference type="SUPFAM" id="SSF56349">
    <property type="entry name" value="DNA breaking-rejoining enzymes"/>
    <property type="match status" value="1"/>
</dbReference>
<comment type="similarity">
    <text evidence="1">Belongs to the 'phage' integrase family.</text>
</comment>
<dbReference type="Gene3D" id="1.10.443.10">
    <property type="entry name" value="Intergrase catalytic core"/>
    <property type="match status" value="1"/>
</dbReference>
<dbReference type="InterPro" id="IPR044068">
    <property type="entry name" value="CB"/>
</dbReference>
<dbReference type="PROSITE" id="PS51900">
    <property type="entry name" value="CB"/>
    <property type="match status" value="1"/>
</dbReference>
<evidence type="ECO:0000256" key="2">
    <source>
        <dbReference type="ARBA" id="ARBA00022908"/>
    </source>
</evidence>
<reference evidence="8 9" key="1">
    <citation type="submission" date="2019-06" db="EMBL/GenBank/DDBJ databases">
        <title>Genome sequence analysis of &gt;100 Bacillus licheniformis strains suggests intrinsic resistance to this species.</title>
        <authorList>
            <person name="Wels M."/>
            <person name="Siezen R.J."/>
            <person name="Johansen E."/>
            <person name="Stuer-Lauridsen B."/>
            <person name="Bjerre K."/>
            <person name="Nielsen B.K.K."/>
        </authorList>
    </citation>
    <scope>NUCLEOTIDE SEQUENCE [LARGE SCALE GENOMIC DNA]</scope>
    <source>
        <strain evidence="8 9">BAC-15381</strain>
    </source>
</reference>
<dbReference type="EMBL" id="NILF01000019">
    <property type="protein sequence ID" value="TWL42705.1"/>
    <property type="molecule type" value="Genomic_DNA"/>
</dbReference>
<dbReference type="Pfam" id="PF14657">
    <property type="entry name" value="Arm-DNA-bind_4"/>
    <property type="match status" value="1"/>
</dbReference>
<name>A0ABY3FZE7_9BACI</name>
<dbReference type="InterPro" id="IPR004107">
    <property type="entry name" value="Integrase_SAM-like_N"/>
</dbReference>
<evidence type="ECO:0000313" key="9">
    <source>
        <dbReference type="Proteomes" id="UP000429980"/>
    </source>
</evidence>
<dbReference type="InterPro" id="IPR050808">
    <property type="entry name" value="Phage_Integrase"/>
</dbReference>
<dbReference type="PROSITE" id="PS51898">
    <property type="entry name" value="TYR_RECOMBINASE"/>
    <property type="match status" value="1"/>
</dbReference>
<keyword evidence="9" id="KW-1185">Reference proteome</keyword>
<dbReference type="InterPro" id="IPR013762">
    <property type="entry name" value="Integrase-like_cat_sf"/>
</dbReference>
<dbReference type="InterPro" id="IPR002104">
    <property type="entry name" value="Integrase_catalytic"/>
</dbReference>
<organism evidence="8 9">
    <name type="scientific">Bacillus paralicheniformis</name>
    <dbReference type="NCBI Taxonomy" id="1648923"/>
    <lineage>
        <taxon>Bacteria</taxon>
        <taxon>Bacillati</taxon>
        <taxon>Bacillota</taxon>
        <taxon>Bacilli</taxon>
        <taxon>Bacillales</taxon>
        <taxon>Bacillaceae</taxon>
        <taxon>Bacillus</taxon>
    </lineage>
</organism>
<dbReference type="Proteomes" id="UP000429980">
    <property type="component" value="Unassembled WGS sequence"/>
</dbReference>
<sequence>MASFKKRGKTWQYCVSAKPKPIRKGGFKTKKEAMIAAAEVEAKLSKGDNPIVKKAVSFDEYFEKWVNLYRSHLKGPTLSHYGYTLQEIRDYFGSKPIQEIKRHDYQEFLNNYGSAKGQESVEKLHSHIKACIEDAIEEGIIKINFTRKAVKTWTVPAKKDEEKYLNYSDSIRLTRELYKRLDSGLGYYLLLLGLTSGLRFGELVGLTRKDFNFFNNTITVNKTWGYAKRHQSGFGPTKNEQSNRVIKMDKHTMMAFRHLFEKTPNNIHGLVFYSPSSKYKIISNTNVNKLLKKVLTELNIQPITVHGLRHTHASVLLYRKVSIYYVSARLGHADIETTSSTYAHLIKELRERDENETVNIFEEMAIEKVEIA</sequence>
<protein>
    <submittedName>
        <fullName evidence="8">Tyrosine recombinase XerC</fullName>
    </submittedName>
</protein>
<evidence type="ECO:0000259" key="6">
    <source>
        <dbReference type="PROSITE" id="PS51898"/>
    </source>
</evidence>
<evidence type="ECO:0000256" key="1">
    <source>
        <dbReference type="ARBA" id="ARBA00008857"/>
    </source>
</evidence>
<dbReference type="PANTHER" id="PTHR30629">
    <property type="entry name" value="PROPHAGE INTEGRASE"/>
    <property type="match status" value="1"/>
</dbReference>
<evidence type="ECO:0000256" key="5">
    <source>
        <dbReference type="PROSITE-ProRule" id="PRU01248"/>
    </source>
</evidence>
<keyword evidence="3 5" id="KW-0238">DNA-binding</keyword>
<keyword evidence="4" id="KW-0233">DNA recombination</keyword>
<dbReference type="CDD" id="cd01189">
    <property type="entry name" value="INT_ICEBs1_C_like"/>
    <property type="match status" value="1"/>
</dbReference>
<dbReference type="Pfam" id="PF00589">
    <property type="entry name" value="Phage_integrase"/>
    <property type="match status" value="1"/>
</dbReference>
<dbReference type="Gene3D" id="1.10.150.130">
    <property type="match status" value="1"/>
</dbReference>
<dbReference type="RefSeq" id="WP_145685418.1">
    <property type="nucleotide sequence ID" value="NZ_CP120601.2"/>
</dbReference>
<feature type="domain" description="Core-binding (CB)" evidence="7">
    <location>
        <begin position="56"/>
        <end position="136"/>
    </location>
</feature>
<dbReference type="Pfam" id="PF14659">
    <property type="entry name" value="Phage_int_SAM_3"/>
    <property type="match status" value="1"/>
</dbReference>
<feature type="domain" description="Tyr recombinase" evidence="6">
    <location>
        <begin position="168"/>
        <end position="355"/>
    </location>
</feature>
<comment type="caution">
    <text evidence="8">The sequence shown here is derived from an EMBL/GenBank/DDBJ whole genome shotgun (WGS) entry which is preliminary data.</text>
</comment>
<accession>A0ABY3FZE7</accession>
<evidence type="ECO:0000259" key="7">
    <source>
        <dbReference type="PROSITE" id="PS51900"/>
    </source>
</evidence>
<dbReference type="PANTHER" id="PTHR30629:SF2">
    <property type="entry name" value="PROPHAGE INTEGRASE INTS-RELATED"/>
    <property type="match status" value="1"/>
</dbReference>